<dbReference type="InParanoid" id="A0A2P5F2Q8"/>
<gene>
    <name evidence="1" type="ORF">TorRG33x02_121460</name>
</gene>
<protein>
    <submittedName>
        <fullName evidence="1">Uncharacterized protein</fullName>
    </submittedName>
</protein>
<name>A0A2P5F2Q8_TREOI</name>
<sequence length="32" mass="3833">YAHVHYDNNQTPQSICSSVVKTLRRFWWALIV</sequence>
<comment type="caution">
    <text evidence="1">The sequence shown here is derived from an EMBL/GenBank/DDBJ whole genome shotgun (WGS) entry which is preliminary data.</text>
</comment>
<dbReference type="AlphaFoldDB" id="A0A2P5F2Q8"/>
<evidence type="ECO:0000313" key="1">
    <source>
        <dbReference type="EMBL" id="PON92074.1"/>
    </source>
</evidence>
<feature type="non-terminal residue" evidence="1">
    <location>
        <position position="1"/>
    </location>
</feature>
<dbReference type="Proteomes" id="UP000237000">
    <property type="component" value="Unassembled WGS sequence"/>
</dbReference>
<proteinExistence type="predicted"/>
<dbReference type="EMBL" id="JXTC01000069">
    <property type="protein sequence ID" value="PON92074.1"/>
    <property type="molecule type" value="Genomic_DNA"/>
</dbReference>
<evidence type="ECO:0000313" key="2">
    <source>
        <dbReference type="Proteomes" id="UP000237000"/>
    </source>
</evidence>
<organism evidence="1 2">
    <name type="scientific">Trema orientale</name>
    <name type="common">Charcoal tree</name>
    <name type="synonym">Celtis orientalis</name>
    <dbReference type="NCBI Taxonomy" id="63057"/>
    <lineage>
        <taxon>Eukaryota</taxon>
        <taxon>Viridiplantae</taxon>
        <taxon>Streptophyta</taxon>
        <taxon>Embryophyta</taxon>
        <taxon>Tracheophyta</taxon>
        <taxon>Spermatophyta</taxon>
        <taxon>Magnoliopsida</taxon>
        <taxon>eudicotyledons</taxon>
        <taxon>Gunneridae</taxon>
        <taxon>Pentapetalae</taxon>
        <taxon>rosids</taxon>
        <taxon>fabids</taxon>
        <taxon>Rosales</taxon>
        <taxon>Cannabaceae</taxon>
        <taxon>Trema</taxon>
    </lineage>
</organism>
<keyword evidence="2" id="KW-1185">Reference proteome</keyword>
<accession>A0A2P5F2Q8</accession>
<reference evidence="2" key="1">
    <citation type="submission" date="2016-06" db="EMBL/GenBank/DDBJ databases">
        <title>Parallel loss of symbiosis genes in relatives of nitrogen-fixing non-legume Parasponia.</title>
        <authorList>
            <person name="Van Velzen R."/>
            <person name="Holmer R."/>
            <person name="Bu F."/>
            <person name="Rutten L."/>
            <person name="Van Zeijl A."/>
            <person name="Liu W."/>
            <person name="Santuari L."/>
            <person name="Cao Q."/>
            <person name="Sharma T."/>
            <person name="Shen D."/>
            <person name="Roswanjaya Y."/>
            <person name="Wardhani T."/>
            <person name="Kalhor M.S."/>
            <person name="Jansen J."/>
            <person name="Van den Hoogen J."/>
            <person name="Gungor B."/>
            <person name="Hartog M."/>
            <person name="Hontelez J."/>
            <person name="Verver J."/>
            <person name="Yang W.-C."/>
            <person name="Schijlen E."/>
            <person name="Repin R."/>
            <person name="Schilthuizen M."/>
            <person name="Schranz E."/>
            <person name="Heidstra R."/>
            <person name="Miyata K."/>
            <person name="Fedorova E."/>
            <person name="Kohlen W."/>
            <person name="Bisseling T."/>
            <person name="Smit S."/>
            <person name="Geurts R."/>
        </authorList>
    </citation>
    <scope>NUCLEOTIDE SEQUENCE [LARGE SCALE GENOMIC DNA]</scope>
    <source>
        <strain evidence="2">cv. RG33-2</strain>
    </source>
</reference>